<dbReference type="PANTHER" id="PTHR13806">
    <property type="entry name" value="FLOTILLIN-RELATED"/>
    <property type="match status" value="1"/>
</dbReference>
<dbReference type="GO" id="GO:0044853">
    <property type="term" value="C:plasma membrane raft"/>
    <property type="evidence" value="ECO:0007669"/>
    <property type="project" value="TreeGrafter"/>
</dbReference>
<evidence type="ECO:0000313" key="3">
    <source>
        <dbReference type="Proteomes" id="UP000703661"/>
    </source>
</evidence>
<gene>
    <name evidence="2" type="primary">FLOT4</name>
    <name evidence="2" type="ORF">BGZ80_008274</name>
</gene>
<protein>
    <submittedName>
        <fullName evidence="2">Flotillin-like protein 4</fullName>
    </submittedName>
</protein>
<evidence type="ECO:0000256" key="1">
    <source>
        <dbReference type="RuleBase" id="RU366054"/>
    </source>
</evidence>
<dbReference type="AlphaFoldDB" id="A0A9P6MDK6"/>
<dbReference type="Proteomes" id="UP000703661">
    <property type="component" value="Unassembled WGS sequence"/>
</dbReference>
<dbReference type="InterPro" id="IPR027705">
    <property type="entry name" value="Flotillin_fam"/>
</dbReference>
<keyword evidence="3" id="KW-1185">Reference proteome</keyword>
<organism evidence="2 3">
    <name type="scientific">Entomortierella chlamydospora</name>
    <dbReference type="NCBI Taxonomy" id="101097"/>
    <lineage>
        <taxon>Eukaryota</taxon>
        <taxon>Fungi</taxon>
        <taxon>Fungi incertae sedis</taxon>
        <taxon>Mucoromycota</taxon>
        <taxon>Mortierellomycotina</taxon>
        <taxon>Mortierellomycetes</taxon>
        <taxon>Mortierellales</taxon>
        <taxon>Mortierellaceae</taxon>
        <taxon>Entomortierella</taxon>
    </lineage>
</organism>
<comment type="similarity">
    <text evidence="1">Belongs to the band 7/mec-2 family. Flotillin subfamily.</text>
</comment>
<evidence type="ECO:0000313" key="2">
    <source>
        <dbReference type="EMBL" id="KAF9993110.1"/>
    </source>
</evidence>
<name>A0A9P6MDK6_9FUNG</name>
<dbReference type="PANTHER" id="PTHR13806:SF31">
    <property type="entry name" value="FLOTILLIN-LIKE PROTEIN 1-RELATED"/>
    <property type="match status" value="1"/>
</dbReference>
<dbReference type="EMBL" id="JAAAID010004433">
    <property type="protein sequence ID" value="KAF9993110.1"/>
    <property type="molecule type" value="Genomic_DNA"/>
</dbReference>
<accession>A0A9P6MDK6</accession>
<sequence length="80" mass="9054">MYYRVARANEYLIITGYGIEDIKLAKKAFILPGQKSVPIDISPINYSFDVQAMSSEKLPFILPAVFTIGPHDEKDSLIKY</sequence>
<reference evidence="2" key="1">
    <citation type="journal article" date="2020" name="Fungal Divers.">
        <title>Resolving the Mortierellaceae phylogeny through synthesis of multi-gene phylogenetics and phylogenomics.</title>
        <authorList>
            <person name="Vandepol N."/>
            <person name="Liber J."/>
            <person name="Desiro A."/>
            <person name="Na H."/>
            <person name="Kennedy M."/>
            <person name="Barry K."/>
            <person name="Grigoriev I.V."/>
            <person name="Miller A.N."/>
            <person name="O'Donnell K."/>
            <person name="Stajich J.E."/>
            <person name="Bonito G."/>
        </authorList>
    </citation>
    <scope>NUCLEOTIDE SEQUENCE</scope>
    <source>
        <strain evidence="2">NRRL 2769</strain>
    </source>
</reference>
<feature type="non-terminal residue" evidence="2">
    <location>
        <position position="80"/>
    </location>
</feature>
<comment type="caution">
    <text evidence="2">The sequence shown here is derived from an EMBL/GenBank/DDBJ whole genome shotgun (WGS) entry which is preliminary data.</text>
</comment>
<proteinExistence type="inferred from homology"/>